<organism evidence="1 3">
    <name type="scientific">Limosilactobacillus antri DSM 16041</name>
    <dbReference type="NCBI Taxonomy" id="525309"/>
    <lineage>
        <taxon>Bacteria</taxon>
        <taxon>Bacillati</taxon>
        <taxon>Bacillota</taxon>
        <taxon>Bacilli</taxon>
        <taxon>Lactobacillales</taxon>
        <taxon>Lactobacillaceae</taxon>
        <taxon>Limosilactobacillus</taxon>
    </lineage>
</organism>
<comment type="caution">
    <text evidence="1">The sequence shown here is derived from an EMBL/GenBank/DDBJ whole genome shotgun (WGS) entry which is preliminary data.</text>
</comment>
<dbReference type="Proteomes" id="UP000003675">
    <property type="component" value="Unassembled WGS sequence"/>
</dbReference>
<gene>
    <name evidence="1" type="primary">casE</name>
    <name evidence="2" type="ORF">FC31_GL000063</name>
    <name evidence="1" type="ORF">HMPREF0494_0932</name>
</gene>
<dbReference type="STRING" id="525309.HMPREF0494_0932"/>
<dbReference type="Gene3D" id="3.30.70.1200">
    <property type="entry name" value="Crispr-associated protein, domain 1"/>
    <property type="match status" value="1"/>
</dbReference>
<dbReference type="RefSeq" id="WP_007124219.1">
    <property type="nucleotide sequence ID" value="NZ_AZDK01000001.1"/>
</dbReference>
<reference evidence="2 4" key="2">
    <citation type="journal article" date="2015" name="Genome Announc.">
        <title>Expanding the biotechnology potential of lactobacilli through comparative genomics of 213 strains and associated genera.</title>
        <authorList>
            <person name="Sun Z."/>
            <person name="Harris H.M."/>
            <person name="McCann A."/>
            <person name="Guo C."/>
            <person name="Argimon S."/>
            <person name="Zhang W."/>
            <person name="Yang X."/>
            <person name="Jeffery I.B."/>
            <person name="Cooney J.C."/>
            <person name="Kagawa T.F."/>
            <person name="Liu W."/>
            <person name="Song Y."/>
            <person name="Salvetti E."/>
            <person name="Wrobel A."/>
            <person name="Rasinkangas P."/>
            <person name="Parkhill J."/>
            <person name="Rea M.C."/>
            <person name="O'Sullivan O."/>
            <person name="Ritari J."/>
            <person name="Douillard F.P."/>
            <person name="Paul Ross R."/>
            <person name="Yang R."/>
            <person name="Briner A.E."/>
            <person name="Felis G.E."/>
            <person name="de Vos W.M."/>
            <person name="Barrangou R."/>
            <person name="Klaenhammer T.R."/>
            <person name="Caufield P.W."/>
            <person name="Cui Y."/>
            <person name="Zhang H."/>
            <person name="O'Toole P.W."/>
        </authorList>
    </citation>
    <scope>NUCLEOTIDE SEQUENCE [LARGE SCALE GENOMIC DNA]</scope>
    <source>
        <strain evidence="2 4">DSM 16041</strain>
    </source>
</reference>
<dbReference type="EMBL" id="ACLL01000022">
    <property type="protein sequence ID" value="EEW53946.1"/>
    <property type="molecule type" value="Genomic_DNA"/>
</dbReference>
<sequence length="209" mass="24471">MYISRVEIDDQNRRKIKDLSHLGAYHNWVENCFPSEIAQHERRRHLWRIDQLHGKRYLLIVSADKPAATGMLKYGVTGTAMIKDYQHFLEQIKVGELMRFRLVANPTYRTDGKVYPHITVEQQENWLRQKAAANGFEFMTNADGSDTFDLVSRDWPNLYHQRRVRISRVAFEGTLRVTDLDKFRHALTHGIGREKAYGMGMLTVIPVRK</sequence>
<evidence type="ECO:0000313" key="3">
    <source>
        <dbReference type="Proteomes" id="UP000003675"/>
    </source>
</evidence>
<protein>
    <submittedName>
        <fullName evidence="1">CRISPR system CASCADE complex protein CasE</fullName>
    </submittedName>
</protein>
<dbReference type="AlphaFoldDB" id="C8P6I8"/>
<keyword evidence="4" id="KW-1185">Reference proteome</keyword>
<dbReference type="EMBL" id="AZDK01000001">
    <property type="protein sequence ID" value="KRK60872.1"/>
    <property type="molecule type" value="Genomic_DNA"/>
</dbReference>
<dbReference type="Proteomes" id="UP000051883">
    <property type="component" value="Unassembled WGS sequence"/>
</dbReference>
<dbReference type="Gene3D" id="3.30.70.1210">
    <property type="entry name" value="Crispr-associated protein, domain 2"/>
    <property type="match status" value="1"/>
</dbReference>
<dbReference type="PATRIC" id="fig|525309.8.peg.69"/>
<evidence type="ECO:0000313" key="2">
    <source>
        <dbReference type="EMBL" id="KRK60872.1"/>
    </source>
</evidence>
<dbReference type="OrthoDB" id="9795689at2"/>
<evidence type="ECO:0000313" key="4">
    <source>
        <dbReference type="Proteomes" id="UP000051883"/>
    </source>
</evidence>
<name>C8P6I8_9LACO</name>
<reference evidence="1 3" key="1">
    <citation type="submission" date="2009-09" db="EMBL/GenBank/DDBJ databases">
        <authorList>
            <person name="Qin X."/>
            <person name="Bachman B."/>
            <person name="Battles P."/>
            <person name="Bell A."/>
            <person name="Bess C."/>
            <person name="Bickham C."/>
            <person name="Chaboub L."/>
            <person name="Chen D."/>
            <person name="Coyle M."/>
            <person name="Deiros D.R."/>
            <person name="Dinh H."/>
            <person name="Forbes L."/>
            <person name="Fowler G."/>
            <person name="Francisco L."/>
            <person name="Fu Q."/>
            <person name="Gubbala S."/>
            <person name="Hale W."/>
            <person name="Han Y."/>
            <person name="Hemphill L."/>
            <person name="Highlander S.K."/>
            <person name="Hirani K."/>
            <person name="Hogues M."/>
            <person name="Jackson L."/>
            <person name="Jakkamsetti A."/>
            <person name="Javaid M."/>
            <person name="Jiang H."/>
            <person name="Korchina V."/>
            <person name="Kovar C."/>
            <person name="Lara F."/>
            <person name="Lee S."/>
            <person name="Mata R."/>
            <person name="Mathew T."/>
            <person name="Moen C."/>
            <person name="Morales K."/>
            <person name="Munidasa M."/>
            <person name="Nazareth L."/>
            <person name="Ngo R."/>
            <person name="Nguyen L."/>
            <person name="Okwuonu G."/>
            <person name="Ongeri F."/>
            <person name="Patil S."/>
            <person name="Petrosino J."/>
            <person name="Pham C."/>
            <person name="Pham P."/>
            <person name="Pu L.-L."/>
            <person name="Puazo M."/>
            <person name="Raj R."/>
            <person name="Reid J."/>
            <person name="Rouhana J."/>
            <person name="Saada N."/>
            <person name="Shang Y."/>
            <person name="Simmons D."/>
            <person name="Thornton R."/>
            <person name="Warren J."/>
            <person name="Weissenberger G."/>
            <person name="Zhang J."/>
            <person name="Zhang L."/>
            <person name="Zhou C."/>
            <person name="Zhu D."/>
            <person name="Muzny D."/>
            <person name="Worley K."/>
            <person name="Gibbs R."/>
        </authorList>
    </citation>
    <scope>NUCLEOTIDE SEQUENCE [LARGE SCALE GENOMIC DNA]</scope>
    <source>
        <strain evidence="1 3">DSM 16041</strain>
    </source>
</reference>
<accession>C8P6I8</accession>
<dbReference type="NCBIfam" id="TIGR01907">
    <property type="entry name" value="casE_Cse3"/>
    <property type="match status" value="1"/>
</dbReference>
<evidence type="ECO:0000313" key="1">
    <source>
        <dbReference type="EMBL" id="EEW53946.1"/>
    </source>
</evidence>
<dbReference type="InterPro" id="IPR010179">
    <property type="entry name" value="CRISPR-assoc_prot_Cse3"/>
</dbReference>
<dbReference type="HOGENOM" id="CLU_080982_0_1_9"/>
<dbReference type="CDD" id="cd09727">
    <property type="entry name" value="Cas6_I-E"/>
    <property type="match status" value="1"/>
</dbReference>
<dbReference type="SUPFAM" id="SSF117987">
    <property type="entry name" value="CRISPR-associated protein"/>
    <property type="match status" value="2"/>
</dbReference>
<proteinExistence type="predicted"/>
<dbReference type="eggNOG" id="ENOG5030BEK">
    <property type="taxonomic scope" value="Bacteria"/>
</dbReference>
<dbReference type="Pfam" id="PF08798">
    <property type="entry name" value="CRISPR_assoc"/>
    <property type="match status" value="1"/>
</dbReference>
<dbReference type="SMART" id="SM01101">
    <property type="entry name" value="CRISPR_assoc"/>
    <property type="match status" value="1"/>
</dbReference>